<dbReference type="Gene3D" id="3.40.50.1470">
    <property type="entry name" value="Peptidyl-tRNA hydrolase"/>
    <property type="match status" value="1"/>
</dbReference>
<comment type="similarity">
    <text evidence="5 8">Belongs to the PTH family.</text>
</comment>
<evidence type="ECO:0000313" key="10">
    <source>
        <dbReference type="Proteomes" id="UP000230137"/>
    </source>
</evidence>
<dbReference type="NCBIfam" id="TIGR00447">
    <property type="entry name" value="pth"/>
    <property type="match status" value="1"/>
</dbReference>
<comment type="caution">
    <text evidence="9">The sequence shown here is derived from an EMBL/GenBank/DDBJ whole genome shotgun (WGS) entry which is preliminary data.</text>
</comment>
<dbReference type="InterPro" id="IPR036416">
    <property type="entry name" value="Pept_tRNA_hydro_sf"/>
</dbReference>
<gene>
    <name evidence="9" type="ORF">COX60_00900</name>
</gene>
<evidence type="ECO:0000256" key="4">
    <source>
        <dbReference type="ARBA" id="ARBA00022884"/>
    </source>
</evidence>
<evidence type="ECO:0000256" key="6">
    <source>
        <dbReference type="ARBA" id="ARBA00050038"/>
    </source>
</evidence>
<evidence type="ECO:0000256" key="1">
    <source>
        <dbReference type="ARBA" id="ARBA00013260"/>
    </source>
</evidence>
<dbReference type="EMBL" id="PFQF01000017">
    <property type="protein sequence ID" value="PJA20715.1"/>
    <property type="molecule type" value="Genomic_DNA"/>
</dbReference>
<dbReference type="GO" id="GO:0004045">
    <property type="term" value="F:peptidyl-tRNA hydrolase activity"/>
    <property type="evidence" value="ECO:0007669"/>
    <property type="project" value="UniProtKB-EC"/>
</dbReference>
<comment type="catalytic activity">
    <reaction evidence="7">
        <text>an N-acyl-L-alpha-aminoacyl-tRNA + H2O = an N-acyl-L-amino acid + a tRNA + H(+)</text>
        <dbReference type="Rhea" id="RHEA:54448"/>
        <dbReference type="Rhea" id="RHEA-COMP:10123"/>
        <dbReference type="Rhea" id="RHEA-COMP:13883"/>
        <dbReference type="ChEBI" id="CHEBI:15377"/>
        <dbReference type="ChEBI" id="CHEBI:15378"/>
        <dbReference type="ChEBI" id="CHEBI:59874"/>
        <dbReference type="ChEBI" id="CHEBI:78442"/>
        <dbReference type="ChEBI" id="CHEBI:138191"/>
        <dbReference type="EC" id="3.1.1.29"/>
    </reaction>
</comment>
<evidence type="ECO:0000256" key="8">
    <source>
        <dbReference type="RuleBase" id="RU004320"/>
    </source>
</evidence>
<dbReference type="SUPFAM" id="SSF53178">
    <property type="entry name" value="Peptidyl-tRNA hydrolase-like"/>
    <property type="match status" value="1"/>
</dbReference>
<dbReference type="CDD" id="cd00462">
    <property type="entry name" value="PTH"/>
    <property type="match status" value="1"/>
</dbReference>
<dbReference type="Pfam" id="PF01195">
    <property type="entry name" value="Pept_tRNA_hydro"/>
    <property type="match status" value="1"/>
</dbReference>
<keyword evidence="2" id="KW-0820">tRNA-binding</keyword>
<dbReference type="PANTHER" id="PTHR17224">
    <property type="entry name" value="PEPTIDYL-TRNA HYDROLASE"/>
    <property type="match status" value="1"/>
</dbReference>
<protein>
    <recommendedName>
        <fullName evidence="6 7">Peptidyl-tRNA hydrolase</fullName>
        <ecNumber evidence="1 7">3.1.1.29</ecNumber>
    </recommendedName>
</protein>
<evidence type="ECO:0000256" key="2">
    <source>
        <dbReference type="ARBA" id="ARBA00022555"/>
    </source>
</evidence>
<reference evidence="10" key="1">
    <citation type="submission" date="2017-09" db="EMBL/GenBank/DDBJ databases">
        <title>Depth-based differentiation of microbial function through sediment-hosted aquifers and enrichment of novel symbionts in the deep terrestrial subsurface.</title>
        <authorList>
            <person name="Probst A.J."/>
            <person name="Ladd B."/>
            <person name="Jarett J.K."/>
            <person name="Geller-Mcgrath D.E."/>
            <person name="Sieber C.M.K."/>
            <person name="Emerson J.B."/>
            <person name="Anantharaman K."/>
            <person name="Thomas B.C."/>
            <person name="Malmstrom R."/>
            <person name="Stieglmeier M."/>
            <person name="Klingl A."/>
            <person name="Woyke T."/>
            <person name="Ryan C.M."/>
            <person name="Banfield J.F."/>
        </authorList>
    </citation>
    <scope>NUCLEOTIDE SEQUENCE [LARGE SCALE GENOMIC DNA]</scope>
</reference>
<dbReference type="InterPro" id="IPR018171">
    <property type="entry name" value="Pept_tRNA_hydro_CS"/>
</dbReference>
<evidence type="ECO:0000313" key="9">
    <source>
        <dbReference type="EMBL" id="PJA20715.1"/>
    </source>
</evidence>
<dbReference type="GO" id="GO:0000049">
    <property type="term" value="F:tRNA binding"/>
    <property type="evidence" value="ECO:0007669"/>
    <property type="project" value="UniProtKB-KW"/>
</dbReference>
<keyword evidence="3 7" id="KW-0378">Hydrolase</keyword>
<keyword evidence="4" id="KW-0694">RNA-binding</keyword>
<evidence type="ECO:0000256" key="3">
    <source>
        <dbReference type="ARBA" id="ARBA00022801"/>
    </source>
</evidence>
<evidence type="ECO:0000256" key="7">
    <source>
        <dbReference type="RuleBase" id="RU000673"/>
    </source>
</evidence>
<name>A0A2M7W4I3_9BACT</name>
<dbReference type="PANTHER" id="PTHR17224:SF1">
    <property type="entry name" value="PEPTIDYL-TRNA HYDROLASE"/>
    <property type="match status" value="1"/>
</dbReference>
<evidence type="ECO:0000256" key="5">
    <source>
        <dbReference type="ARBA" id="ARBA00038063"/>
    </source>
</evidence>
<dbReference type="PROSITE" id="PS01195">
    <property type="entry name" value="PEPT_TRNA_HYDROL_1"/>
    <property type="match status" value="1"/>
</dbReference>
<dbReference type="EC" id="3.1.1.29" evidence="1 7"/>
<dbReference type="InterPro" id="IPR001328">
    <property type="entry name" value="Pept_tRNA_hydro"/>
</dbReference>
<proteinExistence type="inferred from homology"/>
<accession>A0A2M7W4I3</accession>
<sequence>MVLIFGLGNQGDKYQKTRHNFGHILIEKLLEKDLFTNDVLLKINTGFMNKSGISFKKIVSYYKIKSSDILIIHDDMDFNFGEIKLDYNRSSAGHNGVQSVIDNLGSQEFYRLRLGIGKSETLPGEKYVLERFNQTEVEEINNIIDKAIDLLVKSDLLNDKIK</sequence>
<dbReference type="AlphaFoldDB" id="A0A2M7W4I3"/>
<dbReference type="Proteomes" id="UP000230137">
    <property type="component" value="Unassembled WGS sequence"/>
</dbReference>
<organism evidence="9 10">
    <name type="scientific">Candidatus Berkelbacteria bacterium CG_4_10_14_0_2_um_filter_35_9_33_12</name>
    <dbReference type="NCBI Taxonomy" id="1974499"/>
    <lineage>
        <taxon>Bacteria</taxon>
        <taxon>Candidatus Berkelbacteria</taxon>
    </lineage>
</organism>